<dbReference type="EMBL" id="CADCTC010000056">
    <property type="protein sequence ID" value="CAA9228325.1"/>
    <property type="molecule type" value="Genomic_DNA"/>
</dbReference>
<dbReference type="SUPFAM" id="SSF53756">
    <property type="entry name" value="UDP-Glycosyltransferase/glycogen phosphorylase"/>
    <property type="match status" value="1"/>
</dbReference>
<dbReference type="PANTHER" id="PTHR12526">
    <property type="entry name" value="GLYCOSYLTRANSFERASE"/>
    <property type="match status" value="1"/>
</dbReference>
<protein>
    <submittedName>
        <fullName evidence="6">Glycosyl transferase, group 1</fullName>
    </submittedName>
</protein>
<keyword evidence="1" id="KW-0328">Glycosyltransferase</keyword>
<evidence type="ECO:0000256" key="3">
    <source>
        <dbReference type="SAM" id="MobiDB-lite"/>
    </source>
</evidence>
<feature type="region of interest" description="Disordered" evidence="3">
    <location>
        <begin position="51"/>
        <end position="72"/>
    </location>
</feature>
<feature type="compositionally biased region" description="Gly residues" evidence="3">
    <location>
        <begin position="56"/>
        <end position="66"/>
    </location>
</feature>
<feature type="domain" description="Glycosyl transferase family 1" evidence="4">
    <location>
        <begin position="219"/>
        <end position="401"/>
    </location>
</feature>
<dbReference type="Pfam" id="PF13439">
    <property type="entry name" value="Glyco_transf_4"/>
    <property type="match status" value="1"/>
</dbReference>
<dbReference type="CDD" id="cd03801">
    <property type="entry name" value="GT4_PimA-like"/>
    <property type="match status" value="1"/>
</dbReference>
<feature type="domain" description="Glycosyltransferase subfamily 4-like N-terminal" evidence="5">
    <location>
        <begin position="14"/>
        <end position="188"/>
    </location>
</feature>
<dbReference type="Gene3D" id="3.40.50.2000">
    <property type="entry name" value="Glycogen Phosphorylase B"/>
    <property type="match status" value="2"/>
</dbReference>
<sequence>MRIGLITGEFPPAIGGVGDHTARLARELTVAGHEVEVLTSATGEGLAANAGAAGATAGGSSSGEGRGSQPPVLRQVRRWDGRILVRVPALAGERGWDIVHIQYQPAAYGLHGAINLLPLAIRLGYGRLRRSTLPAPRAAVVTTFHDLRVPYLFPKAGPLRTLAVRILARFSDATIAVAEDDLPQLKRWRPRAPAPATRHVPLGNQLDAAPLAGCDSHSLRRRFGLHPEKPVIGYLGFVNRSKGVLELIQAVSGLVRDGVDLQLLMIGEQLGTADPTNRAYHAEVQARIAALALADRVRWTGYLPEAEITGSVRMVDVMALPFLDGASQRRTSLIAALAQGVPVVTTGAVGGVRAAAWLRTPEGEDGALLVPRGDAAALGHALALLLRDDERRAAFGAAGRAVSGRFAWPAVVDQTVSVYQAALAASDG</sequence>
<evidence type="ECO:0000313" key="6">
    <source>
        <dbReference type="EMBL" id="CAA9228325.1"/>
    </source>
</evidence>
<dbReference type="GO" id="GO:0016757">
    <property type="term" value="F:glycosyltransferase activity"/>
    <property type="evidence" value="ECO:0007669"/>
    <property type="project" value="UniProtKB-KW"/>
</dbReference>
<organism evidence="6">
    <name type="scientific">uncultured Chloroflexota bacterium</name>
    <dbReference type="NCBI Taxonomy" id="166587"/>
    <lineage>
        <taxon>Bacteria</taxon>
        <taxon>Bacillati</taxon>
        <taxon>Chloroflexota</taxon>
        <taxon>environmental samples</taxon>
    </lineage>
</organism>
<gene>
    <name evidence="6" type="ORF">AVDCRST_MAG77-863</name>
</gene>
<dbReference type="Pfam" id="PF00534">
    <property type="entry name" value="Glycos_transf_1"/>
    <property type="match status" value="1"/>
</dbReference>
<proteinExistence type="predicted"/>
<dbReference type="InterPro" id="IPR028098">
    <property type="entry name" value="Glyco_trans_4-like_N"/>
</dbReference>
<evidence type="ECO:0000256" key="1">
    <source>
        <dbReference type="ARBA" id="ARBA00022676"/>
    </source>
</evidence>
<evidence type="ECO:0000259" key="4">
    <source>
        <dbReference type="Pfam" id="PF00534"/>
    </source>
</evidence>
<reference evidence="6" key="1">
    <citation type="submission" date="2020-02" db="EMBL/GenBank/DDBJ databases">
        <authorList>
            <person name="Meier V. D."/>
        </authorList>
    </citation>
    <scope>NUCLEOTIDE SEQUENCE</scope>
    <source>
        <strain evidence="6">AVDCRST_MAG77</strain>
    </source>
</reference>
<name>A0A6J4HPH5_9CHLR</name>
<keyword evidence="2 6" id="KW-0808">Transferase</keyword>
<evidence type="ECO:0000256" key="2">
    <source>
        <dbReference type="ARBA" id="ARBA00022679"/>
    </source>
</evidence>
<dbReference type="InterPro" id="IPR001296">
    <property type="entry name" value="Glyco_trans_1"/>
</dbReference>
<dbReference type="AlphaFoldDB" id="A0A6J4HPH5"/>
<dbReference type="PANTHER" id="PTHR12526:SF510">
    <property type="entry name" value="D-INOSITOL 3-PHOSPHATE GLYCOSYLTRANSFERASE"/>
    <property type="match status" value="1"/>
</dbReference>
<evidence type="ECO:0000259" key="5">
    <source>
        <dbReference type="Pfam" id="PF13439"/>
    </source>
</evidence>
<accession>A0A6J4HPH5</accession>